<keyword evidence="3" id="KW-0057">Aromatic amino acid biosynthesis</keyword>
<dbReference type="AlphaFoldDB" id="A0A2G1UNN4"/>
<evidence type="ECO:0000313" key="9">
    <source>
        <dbReference type="Proteomes" id="UP000231409"/>
    </source>
</evidence>
<dbReference type="GO" id="GO:0005829">
    <property type="term" value="C:cytosol"/>
    <property type="evidence" value="ECO:0007669"/>
    <property type="project" value="TreeGrafter"/>
</dbReference>
<dbReference type="Pfam" id="PF00591">
    <property type="entry name" value="Glycos_transf_3"/>
    <property type="match status" value="1"/>
</dbReference>
<organism evidence="8 9">
    <name type="scientific">Marinobacter profundi</name>
    <dbReference type="NCBI Taxonomy" id="2666256"/>
    <lineage>
        <taxon>Bacteria</taxon>
        <taxon>Pseudomonadati</taxon>
        <taxon>Pseudomonadota</taxon>
        <taxon>Gammaproteobacteria</taxon>
        <taxon>Pseudomonadales</taxon>
        <taxon>Marinobacteraceae</taxon>
        <taxon>Marinobacter</taxon>
    </lineage>
</organism>
<reference evidence="8 9" key="1">
    <citation type="submission" date="2017-09" db="EMBL/GenBank/DDBJ databases">
        <title>The draft genome sequences of Marinobacter sp. PWS21.</title>
        <authorList>
            <person name="Cao J."/>
        </authorList>
    </citation>
    <scope>NUCLEOTIDE SEQUENCE [LARGE SCALE GENOMIC DNA]</scope>
    <source>
        <strain evidence="8 9">PWS21</strain>
    </source>
</reference>
<keyword evidence="2 8" id="KW-0808">Transferase</keyword>
<dbReference type="EMBL" id="NTFH01000004">
    <property type="protein sequence ID" value="PHQ16111.1"/>
    <property type="molecule type" value="Genomic_DNA"/>
</dbReference>
<evidence type="ECO:0000256" key="1">
    <source>
        <dbReference type="ARBA" id="ARBA00022676"/>
    </source>
</evidence>
<name>A0A2G1UNN4_9GAMM</name>
<dbReference type="InterPro" id="IPR000312">
    <property type="entry name" value="Glycosyl_Trfase_fam3"/>
</dbReference>
<keyword evidence="3" id="KW-0028">Amino-acid biosynthesis</keyword>
<dbReference type="InterPro" id="IPR017459">
    <property type="entry name" value="Glycosyl_Trfase_fam3_N_dom"/>
</dbReference>
<dbReference type="Pfam" id="PF02885">
    <property type="entry name" value="Glycos_trans_3N"/>
    <property type="match status" value="1"/>
</dbReference>
<dbReference type="Proteomes" id="UP000231409">
    <property type="component" value="Unassembled WGS sequence"/>
</dbReference>
<evidence type="ECO:0000313" key="8">
    <source>
        <dbReference type="EMBL" id="PHQ16111.1"/>
    </source>
</evidence>
<dbReference type="GO" id="GO:0004048">
    <property type="term" value="F:anthranilate phosphoribosyltransferase activity"/>
    <property type="evidence" value="ECO:0007669"/>
    <property type="project" value="InterPro"/>
</dbReference>
<keyword evidence="5" id="KW-0472">Membrane</keyword>
<evidence type="ECO:0000256" key="5">
    <source>
        <dbReference type="SAM" id="Phobius"/>
    </source>
</evidence>
<dbReference type="Gene3D" id="1.20.970.10">
    <property type="entry name" value="Transferase, Pyrimidine Nucleoside Phosphorylase, Chain C"/>
    <property type="match status" value="1"/>
</dbReference>
<feature type="domain" description="Glycosyl transferase family 3" evidence="6">
    <location>
        <begin position="116"/>
        <end position="330"/>
    </location>
</feature>
<evidence type="ECO:0000256" key="4">
    <source>
        <dbReference type="ARBA" id="ARBA00022842"/>
    </source>
</evidence>
<comment type="caution">
    <text evidence="8">The sequence shown here is derived from an EMBL/GenBank/DDBJ whole genome shotgun (WGS) entry which is preliminary data.</text>
</comment>
<dbReference type="SUPFAM" id="SSF52418">
    <property type="entry name" value="Nucleoside phosphorylase/phosphoribosyltransferase catalytic domain"/>
    <property type="match status" value="1"/>
</dbReference>
<feature type="domain" description="Glycosyl transferase family 3 N-terminal" evidence="7">
    <location>
        <begin position="30"/>
        <end position="84"/>
    </location>
</feature>
<dbReference type="PANTHER" id="PTHR43285:SF2">
    <property type="entry name" value="ANTHRANILATE PHOSPHORIBOSYLTRANSFERASE"/>
    <property type="match status" value="1"/>
</dbReference>
<sequence>MEDADTNTLPEAKPGEHPFAPYVRILGKGKKGSRSLSRAEARDAMSRILRGEVEDVQLGAFLMLLRVKEETAEELAGFVEAVRQDSRAPDDLVVDIDWSSYAGKRRHCPWFLFSIVLLAGYGLKIFIHGAEGHTPERLYLSDTLRAFGLSPASDWDQVRHQLDHQGFSYLPLQGFAPRLADLIDLRPVLGLRSPVHSLSRLINPLHAPVVLQGIFHPPYADLHQQTGQLLGYRRIAVIRGEGGEIERNPDNEMKVFRASAVTGERSEMVWPALFERRHVKPESLSTAHMRKVWQGTESDTYGEAAAVSTAALALYEASIAGSRDDALALAGQLWSERDRTRFDSAGGV</sequence>
<dbReference type="GO" id="GO:0000162">
    <property type="term" value="P:L-tryptophan biosynthetic process"/>
    <property type="evidence" value="ECO:0007669"/>
    <property type="project" value="UniProtKB-KW"/>
</dbReference>
<keyword evidence="9" id="KW-1185">Reference proteome</keyword>
<evidence type="ECO:0000256" key="2">
    <source>
        <dbReference type="ARBA" id="ARBA00022679"/>
    </source>
</evidence>
<dbReference type="NCBIfam" id="NF006564">
    <property type="entry name" value="PRK09071.1"/>
    <property type="match status" value="1"/>
</dbReference>
<gene>
    <name evidence="8" type="ORF">CLH61_03205</name>
</gene>
<keyword evidence="5" id="KW-0812">Transmembrane</keyword>
<dbReference type="InterPro" id="IPR036320">
    <property type="entry name" value="Glycosyl_Trfase_fam3_N_dom_sf"/>
</dbReference>
<dbReference type="PANTHER" id="PTHR43285">
    <property type="entry name" value="ANTHRANILATE PHOSPHORIBOSYLTRANSFERASE"/>
    <property type="match status" value="1"/>
</dbReference>
<dbReference type="SUPFAM" id="SSF47648">
    <property type="entry name" value="Nucleoside phosphorylase/phosphoribosyltransferase N-terminal domain"/>
    <property type="match status" value="1"/>
</dbReference>
<evidence type="ECO:0000256" key="3">
    <source>
        <dbReference type="ARBA" id="ARBA00022822"/>
    </source>
</evidence>
<keyword evidence="4" id="KW-0460">Magnesium</keyword>
<keyword evidence="5" id="KW-1133">Transmembrane helix</keyword>
<protein>
    <submittedName>
        <fullName evidence="8">Glycosyl transferase</fullName>
    </submittedName>
</protein>
<dbReference type="Gene3D" id="3.40.1030.10">
    <property type="entry name" value="Nucleoside phosphorylase/phosphoribosyltransferase catalytic domain"/>
    <property type="match status" value="1"/>
</dbReference>
<dbReference type="RefSeq" id="WP_099613277.1">
    <property type="nucleotide sequence ID" value="NZ_KZ319368.1"/>
</dbReference>
<evidence type="ECO:0000259" key="6">
    <source>
        <dbReference type="Pfam" id="PF00591"/>
    </source>
</evidence>
<keyword evidence="1" id="KW-0328">Glycosyltransferase</keyword>
<keyword evidence="3" id="KW-0822">Tryptophan biosynthesis</keyword>
<feature type="transmembrane region" description="Helical" evidence="5">
    <location>
        <begin position="108"/>
        <end position="127"/>
    </location>
</feature>
<dbReference type="InterPro" id="IPR035902">
    <property type="entry name" value="Nuc_phospho_transferase"/>
</dbReference>
<proteinExistence type="predicted"/>
<evidence type="ECO:0000259" key="7">
    <source>
        <dbReference type="Pfam" id="PF02885"/>
    </source>
</evidence>
<accession>A0A2G1UNN4</accession>
<dbReference type="InterPro" id="IPR005940">
    <property type="entry name" value="Anthranilate_Pribosyl_Tfrase"/>
</dbReference>